<organism evidence="4 5">
    <name type="scientific">Halomonas ventosae</name>
    <dbReference type="NCBI Taxonomy" id="229007"/>
    <lineage>
        <taxon>Bacteria</taxon>
        <taxon>Pseudomonadati</taxon>
        <taxon>Pseudomonadota</taxon>
        <taxon>Gammaproteobacteria</taxon>
        <taxon>Oceanospirillales</taxon>
        <taxon>Halomonadaceae</taxon>
        <taxon>Halomonas</taxon>
    </lineage>
</organism>
<dbReference type="AlphaFoldDB" id="A0A4R6HEK0"/>
<dbReference type="Gene3D" id="3.40.50.1820">
    <property type="entry name" value="alpha/beta hydrolase"/>
    <property type="match status" value="2"/>
</dbReference>
<evidence type="ECO:0000313" key="5">
    <source>
        <dbReference type="Proteomes" id="UP000295150"/>
    </source>
</evidence>
<accession>A0A4R6HEK0</accession>
<dbReference type="PANTHER" id="PTHR43037:SF5">
    <property type="entry name" value="FERULOYL ESTERASE"/>
    <property type="match status" value="1"/>
</dbReference>
<dbReference type="RefSeq" id="WP_133483385.1">
    <property type="nucleotide sequence ID" value="NZ_SNWH01000010.1"/>
</dbReference>
<evidence type="ECO:0000256" key="2">
    <source>
        <dbReference type="ARBA" id="ARBA00022801"/>
    </source>
</evidence>
<protein>
    <submittedName>
        <fullName evidence="4">Esterase/PHB depolymerase</fullName>
    </submittedName>
</protein>
<dbReference type="EMBL" id="SNWH01000010">
    <property type="protein sequence ID" value="TDO06714.1"/>
    <property type="molecule type" value="Genomic_DNA"/>
</dbReference>
<name>A0A4R6HEK0_9GAMM</name>
<reference evidence="4 5" key="1">
    <citation type="submission" date="2019-03" db="EMBL/GenBank/DDBJ databases">
        <title>Freshwater and sediment microbial communities from various areas in North America, analyzing microbe dynamics in response to fracking.</title>
        <authorList>
            <person name="Lamendella R."/>
        </authorList>
    </citation>
    <scope>NUCLEOTIDE SEQUENCE [LARGE SCALE GENOMIC DNA]</scope>
    <source>
        <strain evidence="4 5">1_TX</strain>
    </source>
</reference>
<dbReference type="InterPro" id="IPR029058">
    <property type="entry name" value="AB_hydrolase_fold"/>
</dbReference>
<proteinExistence type="predicted"/>
<keyword evidence="5" id="KW-1185">Reference proteome</keyword>
<dbReference type="Proteomes" id="UP000295150">
    <property type="component" value="Unassembled WGS sequence"/>
</dbReference>
<evidence type="ECO:0000256" key="3">
    <source>
        <dbReference type="SAM" id="SignalP"/>
    </source>
</evidence>
<dbReference type="GO" id="GO:0016787">
    <property type="term" value="F:hydrolase activity"/>
    <property type="evidence" value="ECO:0007669"/>
    <property type="project" value="UniProtKB-KW"/>
</dbReference>
<keyword evidence="2" id="KW-0378">Hydrolase</keyword>
<comment type="caution">
    <text evidence="4">The sequence shown here is derived from an EMBL/GenBank/DDBJ whole genome shotgun (WGS) entry which is preliminary data.</text>
</comment>
<dbReference type="SUPFAM" id="SSF53474">
    <property type="entry name" value="alpha/beta-Hydrolases"/>
    <property type="match status" value="1"/>
</dbReference>
<dbReference type="PANTHER" id="PTHR43037">
    <property type="entry name" value="UNNAMED PRODUCT-RELATED"/>
    <property type="match status" value="1"/>
</dbReference>
<evidence type="ECO:0000256" key="1">
    <source>
        <dbReference type="ARBA" id="ARBA00022729"/>
    </source>
</evidence>
<gene>
    <name evidence="4" type="ORF">DFO68_11062</name>
</gene>
<feature type="signal peptide" evidence="3">
    <location>
        <begin position="1"/>
        <end position="27"/>
    </location>
</feature>
<evidence type="ECO:0000313" key="4">
    <source>
        <dbReference type="EMBL" id="TDO06714.1"/>
    </source>
</evidence>
<sequence length="359" mass="38327">MSDAVFMSINRYLAALGLCLGLSLALAAPLAAQEPPTSLPKLGLDQHEVSVLGVSSGGYMATQLAVAWPERFAGLGVLAAGPWGCARGSLGLALGQCMMTSRGMPGSAELESRYQGYLDRELVGDPQALSALRVFIWHGGQDDTVSPALSQALAEQFRGWLASPDDQLQFMESKEAGHGWPVAARQGTPVDALADCHGGGGTHLLACDLDIAGKVLSWLHGELMPPAPGEPQGEFVRFDQSDFDARGLGDIGYLFVPTACEEGGCKLTMALHGCAMDVEQIGEAFVRHSGLNAWAATNRRVVLYPQAETSLPNPQGCWDWWGFAESTWQLDPLHDSRQGSQVRALMAMIDRLQQPPDGN</sequence>
<dbReference type="OrthoDB" id="505233at2"/>
<dbReference type="InterPro" id="IPR050955">
    <property type="entry name" value="Plant_Biomass_Hydrol_Est"/>
</dbReference>
<keyword evidence="1 3" id="KW-0732">Signal</keyword>
<feature type="chain" id="PRO_5020913211" evidence="3">
    <location>
        <begin position="28"/>
        <end position="359"/>
    </location>
</feature>